<dbReference type="OrthoDB" id="8901345at2"/>
<dbReference type="SMART" id="SM00754">
    <property type="entry name" value="CHRD"/>
    <property type="match status" value="1"/>
</dbReference>
<reference evidence="3 4" key="1">
    <citation type="submission" date="2018-11" db="EMBL/GenBank/DDBJ databases">
        <title>Sequencing the genomes of 1000 actinobacteria strains.</title>
        <authorList>
            <person name="Klenk H.-P."/>
        </authorList>
    </citation>
    <scope>NUCLEOTIDE SEQUENCE [LARGE SCALE GENOMIC DNA]</scope>
    <source>
        <strain evidence="3 4">DSM 9580</strain>
    </source>
</reference>
<dbReference type="AlphaFoldDB" id="A0A3N2AVC3"/>
<sequence>MRTTRNTRITALTLAAAAALTLTSAGAANAAPAIPLNGGQEVPAPNDFGAHGWFSYEIDGDQLCYTLEVDGLSAPAAAAHIHVAPRNAPGPVVVPLSVVAATSFEVDTCTTADPMLLAAIEANPRSYYVNVHTPTNPPGEIRGQLK</sequence>
<dbReference type="Proteomes" id="UP000275456">
    <property type="component" value="Unassembled WGS sequence"/>
</dbReference>
<organism evidence="3 4">
    <name type="scientific">Agrococcus jenensis</name>
    <dbReference type="NCBI Taxonomy" id="46353"/>
    <lineage>
        <taxon>Bacteria</taxon>
        <taxon>Bacillati</taxon>
        <taxon>Actinomycetota</taxon>
        <taxon>Actinomycetes</taxon>
        <taxon>Micrococcales</taxon>
        <taxon>Microbacteriaceae</taxon>
        <taxon>Agrococcus</taxon>
    </lineage>
</organism>
<dbReference type="RefSeq" id="WP_123697667.1">
    <property type="nucleotide sequence ID" value="NZ_RKHJ01000001.1"/>
</dbReference>
<dbReference type="Pfam" id="PF07452">
    <property type="entry name" value="CHRD"/>
    <property type="match status" value="1"/>
</dbReference>
<protein>
    <submittedName>
        <fullName evidence="3">CHRD domain-containing protein</fullName>
    </submittedName>
</protein>
<dbReference type="EMBL" id="RKHJ01000001">
    <property type="protein sequence ID" value="ROR66712.1"/>
    <property type="molecule type" value="Genomic_DNA"/>
</dbReference>
<gene>
    <name evidence="3" type="ORF">EDD26_2106</name>
</gene>
<dbReference type="InterPro" id="IPR006311">
    <property type="entry name" value="TAT_signal"/>
</dbReference>
<accession>A0A3N2AVC3</accession>
<feature type="domain" description="CHRD" evidence="2">
    <location>
        <begin position="30"/>
        <end position="146"/>
    </location>
</feature>
<feature type="chain" id="PRO_5039597485" evidence="1">
    <location>
        <begin position="31"/>
        <end position="146"/>
    </location>
</feature>
<comment type="caution">
    <text evidence="3">The sequence shown here is derived from an EMBL/GenBank/DDBJ whole genome shotgun (WGS) entry which is preliminary data.</text>
</comment>
<keyword evidence="1" id="KW-0732">Signal</keyword>
<evidence type="ECO:0000259" key="2">
    <source>
        <dbReference type="SMART" id="SM00754"/>
    </source>
</evidence>
<keyword evidence="4" id="KW-1185">Reference proteome</keyword>
<evidence type="ECO:0000313" key="4">
    <source>
        <dbReference type="Proteomes" id="UP000275456"/>
    </source>
</evidence>
<feature type="signal peptide" evidence="1">
    <location>
        <begin position="1"/>
        <end position="30"/>
    </location>
</feature>
<dbReference type="InterPro" id="IPR010895">
    <property type="entry name" value="CHRD"/>
</dbReference>
<proteinExistence type="predicted"/>
<evidence type="ECO:0000313" key="3">
    <source>
        <dbReference type="EMBL" id="ROR66712.1"/>
    </source>
</evidence>
<evidence type="ECO:0000256" key="1">
    <source>
        <dbReference type="SAM" id="SignalP"/>
    </source>
</evidence>
<name>A0A3N2AVC3_9MICO</name>
<dbReference type="PROSITE" id="PS51318">
    <property type="entry name" value="TAT"/>
    <property type="match status" value="1"/>
</dbReference>